<dbReference type="AlphaFoldDB" id="A0A0G1Q3H8"/>
<dbReference type="Proteomes" id="UP000034696">
    <property type="component" value="Unassembled WGS sequence"/>
</dbReference>
<name>A0A0G1Q3H8_9BACT</name>
<accession>A0A0G1Q3H8</accession>
<reference evidence="2 3" key="1">
    <citation type="journal article" date="2015" name="Nature">
        <title>rRNA introns, odd ribosomes, and small enigmatic genomes across a large radiation of phyla.</title>
        <authorList>
            <person name="Brown C.T."/>
            <person name="Hug L.A."/>
            <person name="Thomas B.C."/>
            <person name="Sharon I."/>
            <person name="Castelle C.J."/>
            <person name="Singh A."/>
            <person name="Wilkins M.J."/>
            <person name="Williams K.H."/>
            <person name="Banfield J.F."/>
        </authorList>
    </citation>
    <scope>NUCLEOTIDE SEQUENCE [LARGE SCALE GENOMIC DNA]</scope>
</reference>
<evidence type="ECO:0000256" key="1">
    <source>
        <dbReference type="SAM" id="MobiDB-lite"/>
    </source>
</evidence>
<sequence length="88" mass="8952">MPKASNSEMKAPNRTRAASPADPIAYPLVTALVVFPTASSASVMSRTSVGRPAISEIPPALSVIGPNESIATIIPAKESIDVAAIAIP</sequence>
<feature type="region of interest" description="Disordered" evidence="1">
    <location>
        <begin position="1"/>
        <end position="20"/>
    </location>
</feature>
<comment type="caution">
    <text evidence="2">The sequence shown here is derived from an EMBL/GenBank/DDBJ whole genome shotgun (WGS) entry which is preliminary data.</text>
</comment>
<organism evidence="2 3">
    <name type="scientific">Candidatus Giovannonibacteria bacterium GW2011_GWA2_45_21</name>
    <dbReference type="NCBI Taxonomy" id="1618649"/>
    <lineage>
        <taxon>Bacteria</taxon>
        <taxon>Candidatus Giovannoniibacteriota</taxon>
    </lineage>
</organism>
<dbReference type="EMBL" id="LCKT01000043">
    <property type="protein sequence ID" value="KKU03240.1"/>
    <property type="molecule type" value="Genomic_DNA"/>
</dbReference>
<evidence type="ECO:0000313" key="3">
    <source>
        <dbReference type="Proteomes" id="UP000034696"/>
    </source>
</evidence>
<gene>
    <name evidence="2" type="ORF">UX06_C0043G0001</name>
</gene>
<protein>
    <submittedName>
        <fullName evidence="2">Uncharacterized protein</fullName>
    </submittedName>
</protein>
<proteinExistence type="predicted"/>
<evidence type="ECO:0000313" key="2">
    <source>
        <dbReference type="EMBL" id="KKU03240.1"/>
    </source>
</evidence>